<dbReference type="STRING" id="1213859.L2FRL3"/>
<evidence type="ECO:0000256" key="1">
    <source>
        <dbReference type="SAM" id="MobiDB-lite"/>
    </source>
</evidence>
<name>L2FRL3_COLFN</name>
<keyword evidence="2" id="KW-0472">Membrane</keyword>
<accession>L2FRL3</accession>
<proteinExistence type="predicted"/>
<dbReference type="EMBL" id="KB020898">
    <property type="protein sequence ID" value="ELA28810.1"/>
    <property type="molecule type" value="Genomic_DNA"/>
</dbReference>
<organism evidence="3">
    <name type="scientific">Colletotrichum fructicola (strain Nara gc5)</name>
    <name type="common">Anthracnose fungus</name>
    <name type="synonym">Colletotrichum gloeosporioides (strain Nara gc5)</name>
    <dbReference type="NCBI Taxonomy" id="1213859"/>
    <lineage>
        <taxon>Eukaryota</taxon>
        <taxon>Fungi</taxon>
        <taxon>Dikarya</taxon>
        <taxon>Ascomycota</taxon>
        <taxon>Pezizomycotina</taxon>
        <taxon>Sordariomycetes</taxon>
        <taxon>Hypocreomycetidae</taxon>
        <taxon>Glomerellales</taxon>
        <taxon>Glomerellaceae</taxon>
        <taxon>Colletotrichum</taxon>
        <taxon>Colletotrichum gloeosporioides species complex</taxon>
    </lineage>
</organism>
<evidence type="ECO:0000256" key="2">
    <source>
        <dbReference type="SAM" id="Phobius"/>
    </source>
</evidence>
<sequence>MNFHLCLRIYDVDQSWAHLVEHDNEDGNDENHDGKNKHDSWTSSPIVEPTYIELDGLHLSGRRLPIYNRAGGSTLKSLPSDNQRPSTFRRVLRTAQDGKLHAQSYRTASFAACFSPSIVIIILLPILVLVVNNFNIFTHSSSEIPAEAKALAVLKAFREHLPADGLENFVDDILACANLGGMPYMQKLGDHLLTAILIPFKILSLGPPSLKHKHDLLGSVSQHANGIKHLSETTFARDGRRCVYTGNIDIHHVQDGPEPQTGPVAYTASRHILPYGLKDHTEDTPRETEAKRAIWWSVHRYFPALAGKIDGFSIDQPANVLTLNESVSSDFGECHLAFKPLPTENEYEVVVLGRISSGYPFNTGYHITKMVLSAHNALDLPDRDFLDMHHRMARMLSETDIVEEIQSRPARRDTEDPCDQSSTDVAHIFPLMLTCLSNL</sequence>
<feature type="region of interest" description="Disordered" evidence="1">
    <location>
        <begin position="23"/>
        <end position="42"/>
    </location>
</feature>
<feature type="transmembrane region" description="Helical" evidence="2">
    <location>
        <begin position="108"/>
        <end position="131"/>
    </location>
</feature>
<keyword evidence="2" id="KW-0812">Transmembrane</keyword>
<gene>
    <name evidence="3" type="ORF">CGGC5_10646</name>
</gene>
<protein>
    <recommendedName>
        <fullName evidence="4">HNH nuclease domain-containing protein</fullName>
    </recommendedName>
</protein>
<keyword evidence="2" id="KW-1133">Transmembrane helix</keyword>
<evidence type="ECO:0000313" key="3">
    <source>
        <dbReference type="EMBL" id="ELA28810.1"/>
    </source>
</evidence>
<evidence type="ECO:0008006" key="4">
    <source>
        <dbReference type="Google" id="ProtNLM"/>
    </source>
</evidence>
<dbReference type="HOGENOM" id="CLU_624041_0_0_1"/>
<dbReference type="AlphaFoldDB" id="L2FRL3"/>
<feature type="compositionally biased region" description="Basic and acidic residues" evidence="1">
    <location>
        <begin position="29"/>
        <end position="40"/>
    </location>
</feature>
<reference evidence="3" key="1">
    <citation type="submission" date="2012-08" db="EMBL/GenBank/DDBJ databases">
        <title>Genome analysis of Colletotrichum orbiculare and Colletotrichum fructicola.</title>
        <authorList>
            <person name="Gan P.H.P."/>
            <person name="Ikeda K."/>
            <person name="Irieda H."/>
            <person name="Narusaka M."/>
            <person name="O'Connell R.J."/>
            <person name="Narusaka Y."/>
            <person name="Takano Y."/>
            <person name="Kubo Y."/>
            <person name="Shirasu K."/>
        </authorList>
    </citation>
    <scope>NUCLEOTIDE SEQUENCE</scope>
    <source>
        <strain evidence="3">Nara gc5</strain>
    </source>
</reference>